<feature type="region of interest" description="Disordered" evidence="1">
    <location>
        <begin position="255"/>
        <end position="274"/>
    </location>
</feature>
<feature type="transmembrane region" description="Helical" evidence="2">
    <location>
        <begin position="9"/>
        <end position="26"/>
    </location>
</feature>
<name>A0ABS2E7K4_9FIRM</name>
<evidence type="ECO:0000256" key="2">
    <source>
        <dbReference type="SAM" id="Phobius"/>
    </source>
</evidence>
<evidence type="ECO:0000259" key="3">
    <source>
        <dbReference type="Pfam" id="PF14238"/>
    </source>
</evidence>
<keyword evidence="2" id="KW-0812">Transmembrane</keyword>
<evidence type="ECO:0000256" key="1">
    <source>
        <dbReference type="SAM" id="MobiDB-lite"/>
    </source>
</evidence>
<organism evidence="4 5">
    <name type="scientific">Faecalicatena fissicatena</name>
    <dbReference type="NCBI Taxonomy" id="290055"/>
    <lineage>
        <taxon>Bacteria</taxon>
        <taxon>Bacillati</taxon>
        <taxon>Bacillota</taxon>
        <taxon>Clostridia</taxon>
        <taxon>Lachnospirales</taxon>
        <taxon>Lachnospiraceae</taxon>
        <taxon>Faecalicatena</taxon>
    </lineage>
</organism>
<feature type="domain" description="DUF4340" evidence="3">
    <location>
        <begin position="75"/>
        <end position="211"/>
    </location>
</feature>
<comment type="caution">
    <text evidence="4">The sequence shown here is derived from an EMBL/GenBank/DDBJ whole genome shotgun (WGS) entry which is preliminary data.</text>
</comment>
<dbReference type="InterPro" id="IPR025641">
    <property type="entry name" value="DUF4340"/>
</dbReference>
<reference evidence="4 5" key="1">
    <citation type="journal article" date="2021" name="Sci. Rep.">
        <title>The distribution of antibiotic resistance genes in chicken gut microbiota commensals.</title>
        <authorList>
            <person name="Juricova H."/>
            <person name="Matiasovicova J."/>
            <person name="Kubasova T."/>
            <person name="Cejkova D."/>
            <person name="Rychlik I."/>
        </authorList>
    </citation>
    <scope>NUCLEOTIDE SEQUENCE [LARGE SCALE GENOMIC DNA]</scope>
    <source>
        <strain evidence="4 5">An773</strain>
    </source>
</reference>
<dbReference type="Proteomes" id="UP000716906">
    <property type="component" value="Unassembled WGS sequence"/>
</dbReference>
<feature type="domain" description="DUF4340" evidence="3">
    <location>
        <begin position="234"/>
        <end position="310"/>
    </location>
</feature>
<sequence length="322" mass="34421">MDIKKHRTLFLLGGIFIVLVLIYLALSSHQRGADESDAGEGSQIQVCDLGDLSSFQFTDQSTGTGMSFVKEDGTWYVADDRDIPLAQTYIDAMENTYASLTATRQIDDPDSLSDYGLESPSYTVQATDTEGNTTTFSIGDAAKEDYYLTVDGAQSPVYTVSSSAVSVLQYDMDTLVKKDTMPSIGSGNLLTAEITENGQTTTYSSDDEEQSDTISTIAGGYGAMALTDLASYHATAEELTSFGLDEASRTTVKLTYQESSGSSDSDSGDDSGDSDSLTYTLYLGSDSGDGTRYVQVQDSDLVYLVSSDVLNNLLGTGNSTEE</sequence>
<proteinExistence type="predicted"/>
<keyword evidence="5" id="KW-1185">Reference proteome</keyword>
<gene>
    <name evidence="4" type="ORF">H7U36_05740</name>
</gene>
<dbReference type="RefSeq" id="WP_033125361.1">
    <property type="nucleotide sequence ID" value="NZ_JACLYY010000004.1"/>
</dbReference>
<dbReference type="EMBL" id="JACLYY010000004">
    <property type="protein sequence ID" value="MBM6737611.1"/>
    <property type="molecule type" value="Genomic_DNA"/>
</dbReference>
<protein>
    <submittedName>
        <fullName evidence="4">DUF4340 domain-containing protein</fullName>
    </submittedName>
</protein>
<evidence type="ECO:0000313" key="5">
    <source>
        <dbReference type="Proteomes" id="UP000716906"/>
    </source>
</evidence>
<keyword evidence="2" id="KW-1133">Transmembrane helix</keyword>
<keyword evidence="2" id="KW-0472">Membrane</keyword>
<dbReference type="Pfam" id="PF14238">
    <property type="entry name" value="DUF4340"/>
    <property type="match status" value="2"/>
</dbReference>
<evidence type="ECO:0000313" key="4">
    <source>
        <dbReference type="EMBL" id="MBM6737611.1"/>
    </source>
</evidence>
<accession>A0ABS2E7K4</accession>